<evidence type="ECO:0000256" key="1">
    <source>
        <dbReference type="SAM" id="MobiDB-lite"/>
    </source>
</evidence>
<feature type="region of interest" description="Disordered" evidence="1">
    <location>
        <begin position="1"/>
        <end position="77"/>
    </location>
</feature>
<feature type="compositionally biased region" description="Acidic residues" evidence="1">
    <location>
        <begin position="44"/>
        <end position="53"/>
    </location>
</feature>
<accession>A0AAV7QNM5</accession>
<name>A0AAV7QNM5_PLEWA</name>
<dbReference type="Proteomes" id="UP001066276">
    <property type="component" value="Chromosome 6"/>
</dbReference>
<comment type="caution">
    <text evidence="2">The sequence shown here is derived from an EMBL/GenBank/DDBJ whole genome shotgun (WGS) entry which is preliminary data.</text>
</comment>
<protein>
    <submittedName>
        <fullName evidence="2">Uncharacterized protein</fullName>
    </submittedName>
</protein>
<reference evidence="2" key="1">
    <citation type="journal article" date="2022" name="bioRxiv">
        <title>Sequencing and chromosome-scale assembly of the giantPleurodeles waltlgenome.</title>
        <authorList>
            <person name="Brown T."/>
            <person name="Elewa A."/>
            <person name="Iarovenko S."/>
            <person name="Subramanian E."/>
            <person name="Araus A.J."/>
            <person name="Petzold A."/>
            <person name="Susuki M."/>
            <person name="Suzuki K.-i.T."/>
            <person name="Hayashi T."/>
            <person name="Toyoda A."/>
            <person name="Oliveira C."/>
            <person name="Osipova E."/>
            <person name="Leigh N.D."/>
            <person name="Simon A."/>
            <person name="Yun M.H."/>
        </authorList>
    </citation>
    <scope>NUCLEOTIDE SEQUENCE</scope>
    <source>
        <strain evidence="2">20211129_DDA</strain>
        <tissue evidence="2">Liver</tissue>
    </source>
</reference>
<feature type="compositionally biased region" description="Basic and acidic residues" evidence="1">
    <location>
        <begin position="1"/>
        <end position="43"/>
    </location>
</feature>
<evidence type="ECO:0000313" key="2">
    <source>
        <dbReference type="EMBL" id="KAJ1141309.1"/>
    </source>
</evidence>
<feature type="compositionally biased region" description="Basic and acidic residues" evidence="1">
    <location>
        <begin position="54"/>
        <end position="65"/>
    </location>
</feature>
<evidence type="ECO:0000313" key="3">
    <source>
        <dbReference type="Proteomes" id="UP001066276"/>
    </source>
</evidence>
<gene>
    <name evidence="2" type="ORF">NDU88_007642</name>
</gene>
<dbReference type="EMBL" id="JANPWB010000010">
    <property type="protein sequence ID" value="KAJ1141309.1"/>
    <property type="molecule type" value="Genomic_DNA"/>
</dbReference>
<dbReference type="AlphaFoldDB" id="A0AAV7QNM5"/>
<sequence length="77" mass="8670">MHREDGHPEVVRDPDIRVERAATLKGLEPEESKRGESETREVAELEEQEDTEPEDKAGDSEDRRNIGLAAESPTETN</sequence>
<organism evidence="2 3">
    <name type="scientific">Pleurodeles waltl</name>
    <name type="common">Iberian ribbed newt</name>
    <dbReference type="NCBI Taxonomy" id="8319"/>
    <lineage>
        <taxon>Eukaryota</taxon>
        <taxon>Metazoa</taxon>
        <taxon>Chordata</taxon>
        <taxon>Craniata</taxon>
        <taxon>Vertebrata</taxon>
        <taxon>Euteleostomi</taxon>
        <taxon>Amphibia</taxon>
        <taxon>Batrachia</taxon>
        <taxon>Caudata</taxon>
        <taxon>Salamandroidea</taxon>
        <taxon>Salamandridae</taxon>
        <taxon>Pleurodelinae</taxon>
        <taxon>Pleurodeles</taxon>
    </lineage>
</organism>
<proteinExistence type="predicted"/>
<keyword evidence="3" id="KW-1185">Reference proteome</keyword>